<keyword evidence="5 8" id="KW-1133">Transmembrane helix</keyword>
<dbReference type="EMBL" id="KZ819665">
    <property type="protein sequence ID" value="PWN28357.1"/>
    <property type="molecule type" value="Genomic_DNA"/>
</dbReference>
<accession>A0A316USU4</accession>
<evidence type="ECO:0000256" key="8">
    <source>
        <dbReference type="SAM" id="Phobius"/>
    </source>
</evidence>
<protein>
    <submittedName>
        <fullName evidence="10">Per1-domain-containing protein</fullName>
    </submittedName>
</protein>
<evidence type="ECO:0000313" key="11">
    <source>
        <dbReference type="Proteomes" id="UP000245884"/>
    </source>
</evidence>
<dbReference type="STRING" id="1569628.A0A316USU4"/>
<feature type="transmembrane region" description="Helical" evidence="8">
    <location>
        <begin position="308"/>
        <end position="332"/>
    </location>
</feature>
<dbReference type="PANTHER" id="PTHR13148:SF0">
    <property type="entry name" value="POST-GPI ATTACHMENT TO PROTEINS FACTOR 3"/>
    <property type="match status" value="1"/>
</dbReference>
<keyword evidence="11" id="KW-1185">Reference proteome</keyword>
<feature type="transmembrane region" description="Helical" evidence="8">
    <location>
        <begin position="222"/>
        <end position="242"/>
    </location>
</feature>
<evidence type="ECO:0000256" key="7">
    <source>
        <dbReference type="SAM" id="MobiDB-lite"/>
    </source>
</evidence>
<feature type="transmembrane region" description="Helical" evidence="8">
    <location>
        <begin position="254"/>
        <end position="272"/>
    </location>
</feature>
<feature type="transmembrane region" description="Helical" evidence="8">
    <location>
        <begin position="191"/>
        <end position="210"/>
    </location>
</feature>
<proteinExistence type="predicted"/>
<evidence type="ECO:0000256" key="3">
    <source>
        <dbReference type="ARBA" id="ARBA00022692"/>
    </source>
</evidence>
<keyword evidence="6 8" id="KW-0472">Membrane</keyword>
<dbReference type="GeneID" id="37025325"/>
<dbReference type="Proteomes" id="UP000245884">
    <property type="component" value="Unassembled WGS sequence"/>
</dbReference>
<gene>
    <name evidence="10" type="ORF">BDZ90DRAFT_146309</name>
</gene>
<reference evidence="10 11" key="1">
    <citation type="journal article" date="2018" name="Mol. Biol. Evol.">
        <title>Broad Genomic Sampling Reveals a Smut Pathogenic Ancestry of the Fungal Clade Ustilaginomycotina.</title>
        <authorList>
            <person name="Kijpornyongpan T."/>
            <person name="Mondo S.J."/>
            <person name="Barry K."/>
            <person name="Sandor L."/>
            <person name="Lee J."/>
            <person name="Lipzen A."/>
            <person name="Pangilinan J."/>
            <person name="LaButti K."/>
            <person name="Hainaut M."/>
            <person name="Henrissat B."/>
            <person name="Grigoriev I.V."/>
            <person name="Spatafora J.W."/>
            <person name="Aime M.C."/>
        </authorList>
    </citation>
    <scope>NUCLEOTIDE SEQUENCE [LARGE SCALE GENOMIC DNA]</scope>
    <source>
        <strain evidence="10 11">MCA 5214</strain>
    </source>
</reference>
<evidence type="ECO:0000256" key="6">
    <source>
        <dbReference type="ARBA" id="ARBA00023136"/>
    </source>
</evidence>
<keyword evidence="2" id="KW-0337">GPI-anchor biosynthesis</keyword>
<dbReference type="GO" id="GO:0005789">
    <property type="term" value="C:endoplasmic reticulum membrane"/>
    <property type="evidence" value="ECO:0007669"/>
    <property type="project" value="TreeGrafter"/>
</dbReference>
<feature type="compositionally biased region" description="Low complexity" evidence="7">
    <location>
        <begin position="1"/>
        <end position="18"/>
    </location>
</feature>
<dbReference type="RefSeq" id="XP_025362969.1">
    <property type="nucleotide sequence ID" value="XM_025503502.1"/>
</dbReference>
<evidence type="ECO:0000313" key="10">
    <source>
        <dbReference type="EMBL" id="PWN28357.1"/>
    </source>
</evidence>
<feature type="region of interest" description="Disordered" evidence="7">
    <location>
        <begin position="524"/>
        <end position="568"/>
    </location>
</feature>
<dbReference type="GO" id="GO:0006506">
    <property type="term" value="P:GPI anchor biosynthetic process"/>
    <property type="evidence" value="ECO:0007669"/>
    <property type="project" value="UniProtKB-KW"/>
</dbReference>
<feature type="chain" id="PRO_5016237846" evidence="9">
    <location>
        <begin position="47"/>
        <end position="568"/>
    </location>
</feature>
<feature type="transmembrane region" description="Helical" evidence="8">
    <location>
        <begin position="284"/>
        <end position="302"/>
    </location>
</feature>
<feature type="region of interest" description="Disordered" evidence="7">
    <location>
        <begin position="355"/>
        <end position="381"/>
    </location>
</feature>
<name>A0A316USU4_9BASI</name>
<keyword evidence="3 8" id="KW-0812">Transmembrane</keyword>
<dbReference type="InterPro" id="IPR007217">
    <property type="entry name" value="Per1-like"/>
</dbReference>
<feature type="region of interest" description="Disordered" evidence="7">
    <location>
        <begin position="1"/>
        <end position="23"/>
    </location>
</feature>
<evidence type="ECO:0000256" key="2">
    <source>
        <dbReference type="ARBA" id="ARBA00022502"/>
    </source>
</evidence>
<sequence length="568" mass="61732">MNESGPSTPRSSARAAATPRRRSRRTTLVTTLIVLVLCALFPLSQASQGDRSPEYRHCVSSCTADVCGPLPHEVMAPDGDGTVVPSKLPFVLRLTAWTCPDDCAYHCTHRVTNDAFGRVKDIKDEAKSSVWAEVQSAIASGGRGASRKEINERIQARIKAAIDTLTPVQKQMVQYHGKWVFIRVLGTQEPLSVLFSLMNLAVHVKYIPILSKKLPDVFPLKLVYLAHAFISCNAWTWSAIFHARDKSFTERMDYFSAGAAILSGFFFTIARLFRMAPQDPRFSLSLKVCGAALALHILYLSLASRFDYSYNMTVNVLLALGHNLLWLAYSLVPGFFPDGSRDPYYATRAALRAHKPGSGLTTPNGGSPPAPVSSKVQLPSTSKKARRRLRLIVLLLTLAACLEILDFPPLLRALDAHALWHLATVPIAAMWYDWIIEDAQECVSNAFWIGEPLREEVLAGPWLGALQKARAWARQTAGPIGANIQRTSRRAAGNIELTALTDSLTALANRAGFSSGVSANGGGGLAGGSSSSFSHSGGENGSGGHHHHHERGKGAEKKSDELSERMGV</sequence>
<evidence type="ECO:0000256" key="1">
    <source>
        <dbReference type="ARBA" id="ARBA00004127"/>
    </source>
</evidence>
<evidence type="ECO:0000256" key="4">
    <source>
        <dbReference type="ARBA" id="ARBA00022729"/>
    </source>
</evidence>
<dbReference type="PANTHER" id="PTHR13148">
    <property type="entry name" value="PER1-RELATED"/>
    <property type="match status" value="1"/>
</dbReference>
<evidence type="ECO:0000256" key="9">
    <source>
        <dbReference type="SAM" id="SignalP"/>
    </source>
</evidence>
<dbReference type="AlphaFoldDB" id="A0A316USU4"/>
<feature type="compositionally biased region" description="Basic and acidic residues" evidence="7">
    <location>
        <begin position="552"/>
        <end position="568"/>
    </location>
</feature>
<dbReference type="GO" id="GO:0016788">
    <property type="term" value="F:hydrolase activity, acting on ester bonds"/>
    <property type="evidence" value="ECO:0007669"/>
    <property type="project" value="TreeGrafter"/>
</dbReference>
<organism evidence="10 11">
    <name type="scientific">Jaminaea rosea</name>
    <dbReference type="NCBI Taxonomy" id="1569628"/>
    <lineage>
        <taxon>Eukaryota</taxon>
        <taxon>Fungi</taxon>
        <taxon>Dikarya</taxon>
        <taxon>Basidiomycota</taxon>
        <taxon>Ustilaginomycotina</taxon>
        <taxon>Exobasidiomycetes</taxon>
        <taxon>Microstromatales</taxon>
        <taxon>Microstromatales incertae sedis</taxon>
        <taxon>Jaminaea</taxon>
    </lineage>
</organism>
<keyword evidence="4 9" id="KW-0732">Signal</keyword>
<comment type="subcellular location">
    <subcellularLocation>
        <location evidence="1">Endomembrane system</location>
        <topology evidence="1">Multi-pass membrane protein</topology>
    </subcellularLocation>
</comment>
<dbReference type="OrthoDB" id="419770at2759"/>
<feature type="compositionally biased region" description="Low complexity" evidence="7">
    <location>
        <begin position="528"/>
        <end position="537"/>
    </location>
</feature>
<feature type="signal peptide" evidence="9">
    <location>
        <begin position="1"/>
        <end position="46"/>
    </location>
</feature>
<dbReference type="Pfam" id="PF04080">
    <property type="entry name" value="Per1"/>
    <property type="match status" value="1"/>
</dbReference>
<evidence type="ECO:0000256" key="5">
    <source>
        <dbReference type="ARBA" id="ARBA00022989"/>
    </source>
</evidence>